<dbReference type="PANTHER" id="PTHR21660:SF1">
    <property type="entry name" value="ACYL-COENZYME A THIOESTERASE 13"/>
    <property type="match status" value="1"/>
</dbReference>
<dbReference type="STRING" id="936435.F8PQW0"/>
<proteinExistence type="inferred from homology"/>
<dbReference type="SUPFAM" id="SSF54637">
    <property type="entry name" value="Thioesterase/thiol ester dehydrase-isomerase"/>
    <property type="match status" value="1"/>
</dbReference>
<evidence type="ECO:0000313" key="5">
    <source>
        <dbReference type="Proteomes" id="UP000008063"/>
    </source>
</evidence>
<feature type="non-terminal residue" evidence="4">
    <location>
        <position position="172"/>
    </location>
</feature>
<organism evidence="5">
    <name type="scientific">Serpula lacrymans var. lacrymans (strain S7.3)</name>
    <name type="common">Dry rot fungus</name>
    <dbReference type="NCBI Taxonomy" id="936435"/>
    <lineage>
        <taxon>Eukaryota</taxon>
        <taxon>Fungi</taxon>
        <taxon>Dikarya</taxon>
        <taxon>Basidiomycota</taxon>
        <taxon>Agaricomycotina</taxon>
        <taxon>Agaricomycetes</taxon>
        <taxon>Agaricomycetidae</taxon>
        <taxon>Boletales</taxon>
        <taxon>Coniophorineae</taxon>
        <taxon>Serpulaceae</taxon>
        <taxon>Serpula</taxon>
    </lineage>
</organism>
<keyword evidence="2" id="KW-0378">Hydrolase</keyword>
<keyword evidence="5" id="KW-1185">Reference proteome</keyword>
<dbReference type="GO" id="GO:0047617">
    <property type="term" value="F:fatty acyl-CoA hydrolase activity"/>
    <property type="evidence" value="ECO:0007669"/>
    <property type="project" value="InterPro"/>
</dbReference>
<dbReference type="InterPro" id="IPR006683">
    <property type="entry name" value="Thioestr_dom"/>
</dbReference>
<dbReference type="InParanoid" id="F8PQW0"/>
<dbReference type="Proteomes" id="UP000008063">
    <property type="component" value="Unassembled WGS sequence"/>
</dbReference>
<dbReference type="HOGENOM" id="CLU_085799_2_0_1"/>
<sequence length="172" mass="18576">AIPTNFEVDVSLIPGNAPPKLKALVLHALRKRTTDGPNFKGFEPEISDRLAWKEISVLQKLEEPEKLEGRVVMEITVDKDMINANGVLHGGCTGYILSNCSTLPILVLGLATGGKGELGVSQFIDILYHSPATLGDKLRIVSSTLALGGRAMTARCEIWSETHHRLVASAVH</sequence>
<evidence type="ECO:0000259" key="3">
    <source>
        <dbReference type="Pfam" id="PF03061"/>
    </source>
</evidence>
<dbReference type="InterPro" id="IPR039298">
    <property type="entry name" value="ACOT13"/>
</dbReference>
<dbReference type="Gene3D" id="3.10.129.10">
    <property type="entry name" value="Hotdog Thioesterase"/>
    <property type="match status" value="1"/>
</dbReference>
<evidence type="ECO:0000313" key="4">
    <source>
        <dbReference type="EMBL" id="EGO02304.1"/>
    </source>
</evidence>
<feature type="non-terminal residue" evidence="4">
    <location>
        <position position="1"/>
    </location>
</feature>
<reference evidence="5" key="1">
    <citation type="journal article" date="2011" name="Science">
        <title>The plant cell wall-decomposing machinery underlies the functional diversity of forest fungi.</title>
        <authorList>
            <person name="Eastwood D.C."/>
            <person name="Floudas D."/>
            <person name="Binder M."/>
            <person name="Majcherczyk A."/>
            <person name="Schneider P."/>
            <person name="Aerts A."/>
            <person name="Asiegbu F.O."/>
            <person name="Baker S.E."/>
            <person name="Barry K."/>
            <person name="Bendiksby M."/>
            <person name="Blumentritt M."/>
            <person name="Coutinho P.M."/>
            <person name="Cullen D."/>
            <person name="de Vries R.P."/>
            <person name="Gathman A."/>
            <person name="Goodell B."/>
            <person name="Henrissat B."/>
            <person name="Ihrmark K."/>
            <person name="Kauserud H."/>
            <person name="Kohler A."/>
            <person name="LaButti K."/>
            <person name="Lapidus A."/>
            <person name="Lavin J.L."/>
            <person name="Lee Y.-H."/>
            <person name="Lindquist E."/>
            <person name="Lilly W."/>
            <person name="Lucas S."/>
            <person name="Morin E."/>
            <person name="Murat C."/>
            <person name="Oguiza J.A."/>
            <person name="Park J."/>
            <person name="Pisabarro A.G."/>
            <person name="Riley R."/>
            <person name="Rosling A."/>
            <person name="Salamov A."/>
            <person name="Schmidt O."/>
            <person name="Schmutz J."/>
            <person name="Skrede I."/>
            <person name="Stenlid J."/>
            <person name="Wiebenga A."/>
            <person name="Xie X."/>
            <person name="Kuees U."/>
            <person name="Hibbett D.S."/>
            <person name="Hoffmeister D."/>
            <person name="Hoegberg N."/>
            <person name="Martin F."/>
            <person name="Grigoriev I.V."/>
            <person name="Watkinson S.C."/>
        </authorList>
    </citation>
    <scope>NUCLEOTIDE SEQUENCE [LARGE SCALE GENOMIC DNA]</scope>
    <source>
        <strain evidence="5">strain S7.3</strain>
    </source>
</reference>
<name>F8PQW0_SERL3</name>
<protein>
    <recommendedName>
        <fullName evidence="3">Thioesterase domain-containing protein</fullName>
    </recommendedName>
</protein>
<evidence type="ECO:0000256" key="2">
    <source>
        <dbReference type="ARBA" id="ARBA00022801"/>
    </source>
</evidence>
<dbReference type="PANTHER" id="PTHR21660">
    <property type="entry name" value="THIOESTERASE SUPERFAMILY MEMBER-RELATED"/>
    <property type="match status" value="1"/>
</dbReference>
<comment type="similarity">
    <text evidence="1">Belongs to the thioesterase PaaI family.</text>
</comment>
<dbReference type="Pfam" id="PF03061">
    <property type="entry name" value="4HBT"/>
    <property type="match status" value="1"/>
</dbReference>
<feature type="domain" description="Thioesterase" evidence="3">
    <location>
        <begin position="85"/>
        <end position="164"/>
    </location>
</feature>
<dbReference type="EMBL" id="GL945477">
    <property type="protein sequence ID" value="EGO02304.1"/>
    <property type="molecule type" value="Genomic_DNA"/>
</dbReference>
<gene>
    <name evidence="4" type="ORF">SERLA73DRAFT_42272</name>
</gene>
<accession>F8PQW0</accession>
<dbReference type="CDD" id="cd03443">
    <property type="entry name" value="PaaI_thioesterase"/>
    <property type="match status" value="1"/>
</dbReference>
<evidence type="ECO:0000256" key="1">
    <source>
        <dbReference type="ARBA" id="ARBA00008324"/>
    </source>
</evidence>
<dbReference type="InterPro" id="IPR029069">
    <property type="entry name" value="HotDog_dom_sf"/>
</dbReference>
<dbReference type="OMA" id="PRTHRSC"/>
<dbReference type="AlphaFoldDB" id="F8PQW0"/>
<dbReference type="OrthoDB" id="2831072at2759"/>